<organism evidence="3 4">
    <name type="scientific">Marivirga tractuosa (strain ATCC 23168 / DSM 4126 / NBRC 15989 / NCIMB 1408 / VKM B-1430 / H-43)</name>
    <name type="common">Microscilla tractuosa</name>
    <name type="synonym">Flexibacter tractuosus</name>
    <dbReference type="NCBI Taxonomy" id="643867"/>
    <lineage>
        <taxon>Bacteria</taxon>
        <taxon>Pseudomonadati</taxon>
        <taxon>Bacteroidota</taxon>
        <taxon>Cytophagia</taxon>
        <taxon>Cytophagales</taxon>
        <taxon>Marivirgaceae</taxon>
        <taxon>Marivirga</taxon>
    </lineage>
</organism>
<dbReference type="Pfam" id="PF13568">
    <property type="entry name" value="OMP_b-brl_2"/>
    <property type="match status" value="1"/>
</dbReference>
<dbReference type="RefSeq" id="WP_013453163.1">
    <property type="nucleotide sequence ID" value="NC_014759.1"/>
</dbReference>
<accession>E4TU84</accession>
<keyword evidence="4" id="KW-1185">Reference proteome</keyword>
<protein>
    <recommendedName>
        <fullName evidence="2">Outer membrane protein beta-barrel domain-containing protein</fullName>
    </recommendedName>
</protein>
<evidence type="ECO:0000259" key="2">
    <source>
        <dbReference type="Pfam" id="PF13568"/>
    </source>
</evidence>
<dbReference type="STRING" id="643867.Ftrac_1015"/>
<dbReference type="OrthoDB" id="1001536at2"/>
<evidence type="ECO:0000313" key="3">
    <source>
        <dbReference type="EMBL" id="ADR21012.1"/>
    </source>
</evidence>
<evidence type="ECO:0000313" key="4">
    <source>
        <dbReference type="Proteomes" id="UP000008720"/>
    </source>
</evidence>
<gene>
    <name evidence="3" type="ordered locus">Ftrac_1015</name>
</gene>
<feature type="chain" id="PRO_5003189734" description="Outer membrane protein beta-barrel domain-containing protein" evidence="1">
    <location>
        <begin position="21"/>
        <end position="197"/>
    </location>
</feature>
<evidence type="ECO:0000256" key="1">
    <source>
        <dbReference type="SAM" id="SignalP"/>
    </source>
</evidence>
<dbReference type="KEGG" id="mtt:Ftrac_1015"/>
<dbReference type="InterPro" id="IPR025665">
    <property type="entry name" value="Beta-barrel_OMP_2"/>
</dbReference>
<feature type="domain" description="Outer membrane protein beta-barrel" evidence="2">
    <location>
        <begin position="23"/>
        <end position="172"/>
    </location>
</feature>
<feature type="signal peptide" evidence="1">
    <location>
        <begin position="1"/>
        <end position="20"/>
    </location>
</feature>
<dbReference type="eggNOG" id="COG3637">
    <property type="taxonomic scope" value="Bacteria"/>
</dbReference>
<dbReference type="AlphaFoldDB" id="E4TU84"/>
<dbReference type="HOGENOM" id="CLU_082049_5_0_10"/>
<sequence length="197" mass="21616">MKKLFTLTLLLFFIGLSAEAQIFTIGPKLGISNTTLSLKENAEIYQSGDAQYSYHGGVFARVKITGFYIQPELYFNSVNGEYTDATDPNDIKTLEFNQNKIDLPILLGWKMGPFRINAGPVATFNLNDEVDASSTNSAVSEYKNAVFAYQAGIGLDISKLIVDLRYEGNLSNQAILGNDEGGVRVNQIMLSVGLKLL</sequence>
<dbReference type="EMBL" id="CP002349">
    <property type="protein sequence ID" value="ADR21012.1"/>
    <property type="molecule type" value="Genomic_DNA"/>
</dbReference>
<reference evidence="3 4" key="1">
    <citation type="journal article" date="2011" name="Stand. Genomic Sci.">
        <title>Complete genome sequence of Marivirga tractuosa type strain (H-43).</title>
        <authorList>
            <person name="Pagani I."/>
            <person name="Chertkov O."/>
            <person name="Lapidus A."/>
            <person name="Lucas S."/>
            <person name="Del Rio T.G."/>
            <person name="Tice H."/>
            <person name="Copeland A."/>
            <person name="Cheng J.F."/>
            <person name="Nolan M."/>
            <person name="Saunders E."/>
            <person name="Pitluck S."/>
            <person name="Held B."/>
            <person name="Goodwin L."/>
            <person name="Liolios K."/>
            <person name="Ovchinikova G."/>
            <person name="Ivanova N."/>
            <person name="Mavromatis K."/>
            <person name="Pati A."/>
            <person name="Chen A."/>
            <person name="Palaniappan K."/>
            <person name="Land M."/>
            <person name="Hauser L."/>
            <person name="Jeffries C.D."/>
            <person name="Detter J.C."/>
            <person name="Han C."/>
            <person name="Tapia R."/>
            <person name="Ngatchou-Djao O.D."/>
            <person name="Rohde M."/>
            <person name="Goker M."/>
            <person name="Spring S."/>
            <person name="Sikorski J."/>
            <person name="Woyke T."/>
            <person name="Bristow J."/>
            <person name="Eisen J.A."/>
            <person name="Markowitz V."/>
            <person name="Hugenholtz P."/>
            <person name="Klenk H.P."/>
            <person name="Kyrpides N.C."/>
        </authorList>
    </citation>
    <scope>NUCLEOTIDE SEQUENCE [LARGE SCALE GENOMIC DNA]</scope>
    <source>
        <strain evidence="4">ATCC 23168 / DSM 4126 / NBRC 15989 / NCIMB 1408 / VKM B-1430 / H-43</strain>
    </source>
</reference>
<keyword evidence="1" id="KW-0732">Signal</keyword>
<name>E4TU84_MARTH</name>
<proteinExistence type="predicted"/>
<dbReference type="Proteomes" id="UP000008720">
    <property type="component" value="Chromosome"/>
</dbReference>